<name>A0A1S3Z648_TOBAC</name>
<dbReference type="FunFam" id="2.20.25.80:FF:000003">
    <property type="entry name" value="WRKY transcription factor 57"/>
    <property type="match status" value="1"/>
</dbReference>
<keyword evidence="4" id="KW-0804">Transcription</keyword>
<dbReference type="GO" id="GO:0000976">
    <property type="term" value="F:transcription cis-regulatory region binding"/>
    <property type="evidence" value="ECO:0000318"/>
    <property type="project" value="GO_Central"/>
</dbReference>
<dbReference type="Pfam" id="PF03106">
    <property type="entry name" value="WRKY"/>
    <property type="match status" value="1"/>
</dbReference>
<sequence length="352" mass="39649">MADEIRDFYYHQPFQEDIRLGYNNLYSQSRVGDNNDSSSVVQNIHMLDPSFMSYTTTHEFLHGSSSDYANSLGKPFGFSAPSTPSDQAFSSIIKDHDVKPVLDAINNDVIVGGGSETPVTPNSSISNSSSNDAVGDDQDSNKTTNNTKKDKEVKESLEDGEDASKKENKAKKKEKTQRPPKFAFMTKSEVDHLEDGYRWRKYGQKAVKNSPYPRSYYRCTSQKCPVKKRVERSYQDPSIVITTYEGQHNHHLPSTLRGNVARMLNPSMLSTPSPLIAAPRAFHEQVLMNMAQMPHQFYGSSAFGINPPTNSSSNMYHQNVITPHELQQQLQYSPDYGLLQDMVPSMFLKQEP</sequence>
<evidence type="ECO:0000256" key="1">
    <source>
        <dbReference type="ARBA" id="ARBA00004123"/>
    </source>
</evidence>
<evidence type="ECO:0000256" key="4">
    <source>
        <dbReference type="ARBA" id="ARBA00023163"/>
    </source>
</evidence>
<dbReference type="SMR" id="A0A1S3Z648"/>
<dbReference type="PaxDb" id="4097-A0A1S3Z648"/>
<dbReference type="PROSITE" id="PS50811">
    <property type="entry name" value="WRKY"/>
    <property type="match status" value="1"/>
</dbReference>
<accession>A0A1S3Z648</accession>
<organism evidence="6 7">
    <name type="scientific">Nicotiana tabacum</name>
    <name type="common">Common tobacco</name>
    <dbReference type="NCBI Taxonomy" id="4097"/>
    <lineage>
        <taxon>Eukaryota</taxon>
        <taxon>Viridiplantae</taxon>
        <taxon>Streptophyta</taxon>
        <taxon>Embryophyta</taxon>
        <taxon>Tracheophyta</taxon>
        <taxon>Spermatophyta</taxon>
        <taxon>Magnoliopsida</taxon>
        <taxon>eudicotyledons</taxon>
        <taxon>Gunneridae</taxon>
        <taxon>Pentapetalae</taxon>
        <taxon>asterids</taxon>
        <taxon>lamiids</taxon>
        <taxon>Solanales</taxon>
        <taxon>Solanaceae</taxon>
        <taxon>Nicotianoideae</taxon>
        <taxon>Nicotianeae</taxon>
        <taxon>Nicotiana</taxon>
    </lineage>
</organism>
<reference evidence="6" key="1">
    <citation type="journal article" date="2014" name="Nat. Commun.">
        <title>The tobacco genome sequence and its comparison with those of tomato and potato.</title>
        <authorList>
            <person name="Sierro N."/>
            <person name="Battey J.N."/>
            <person name="Ouadi S."/>
            <person name="Bakaher N."/>
            <person name="Bovet L."/>
            <person name="Willig A."/>
            <person name="Goepfert S."/>
            <person name="Peitsch M.C."/>
            <person name="Ivanov N.V."/>
        </authorList>
    </citation>
    <scope>NUCLEOTIDE SEQUENCE [LARGE SCALE GENOMIC DNA]</scope>
</reference>
<dbReference type="GeneID" id="107783484"/>
<dbReference type="RefSeq" id="XP_016459945.1">
    <property type="nucleotide sequence ID" value="XM_016604459.1"/>
</dbReference>
<keyword evidence="5" id="KW-0539">Nucleus</keyword>
<dbReference type="AlphaFoldDB" id="A0A1S3Z648"/>
<dbReference type="OrthoDB" id="693960at2759"/>
<gene>
    <name evidence="7" type="primary">LOC107783484</name>
</gene>
<evidence type="ECO:0000256" key="3">
    <source>
        <dbReference type="ARBA" id="ARBA00023125"/>
    </source>
</evidence>
<dbReference type="PANTHER" id="PTHR31221">
    <property type="entry name" value="WRKY TRANSCRIPTION FACTOR PROTEIN 1-RELATED"/>
    <property type="match status" value="1"/>
</dbReference>
<dbReference type="PANTHER" id="PTHR31221:SF321">
    <property type="entry name" value="WRKY TRANSCRIPTION FACTOR 71-RELATED"/>
    <property type="match status" value="1"/>
</dbReference>
<dbReference type="KEGG" id="nta:107783484"/>
<dbReference type="InterPro" id="IPR044810">
    <property type="entry name" value="WRKY_plant"/>
</dbReference>
<reference evidence="7" key="2">
    <citation type="submission" date="2025-08" db="UniProtKB">
        <authorList>
            <consortium name="RefSeq"/>
        </authorList>
    </citation>
    <scope>IDENTIFICATION</scope>
</reference>
<evidence type="ECO:0000256" key="2">
    <source>
        <dbReference type="ARBA" id="ARBA00023015"/>
    </source>
</evidence>
<evidence type="ECO:0000256" key="5">
    <source>
        <dbReference type="ARBA" id="ARBA00023242"/>
    </source>
</evidence>
<dbReference type="Gene3D" id="2.20.25.80">
    <property type="entry name" value="WRKY domain"/>
    <property type="match status" value="1"/>
</dbReference>
<dbReference type="SUPFAM" id="SSF118290">
    <property type="entry name" value="WRKY DNA-binding domain"/>
    <property type="match status" value="1"/>
</dbReference>
<dbReference type="GO" id="GO:0010228">
    <property type="term" value="P:vegetative to reproductive phase transition of meristem"/>
    <property type="evidence" value="ECO:0000318"/>
    <property type="project" value="GO_Central"/>
</dbReference>
<dbReference type="Proteomes" id="UP000790787">
    <property type="component" value="Chromosome 3"/>
</dbReference>
<dbReference type="InterPro" id="IPR003657">
    <property type="entry name" value="WRKY_dom"/>
</dbReference>
<keyword evidence="3" id="KW-0238">DNA-binding</keyword>
<dbReference type="SMART" id="SM00774">
    <property type="entry name" value="WRKY"/>
    <property type="match status" value="1"/>
</dbReference>
<keyword evidence="6" id="KW-1185">Reference proteome</keyword>
<protein>
    <submittedName>
        <fullName evidence="7">Probable WRKY transcription factor 71</fullName>
    </submittedName>
</protein>
<dbReference type="OMA" id="QMAPHIG"/>
<proteinExistence type="predicted"/>
<evidence type="ECO:0000313" key="6">
    <source>
        <dbReference type="Proteomes" id="UP000790787"/>
    </source>
</evidence>
<evidence type="ECO:0000313" key="7">
    <source>
        <dbReference type="RefSeq" id="XP_016459945.1"/>
    </source>
</evidence>
<dbReference type="InterPro" id="IPR036576">
    <property type="entry name" value="WRKY_dom_sf"/>
</dbReference>
<dbReference type="GO" id="GO:0005634">
    <property type="term" value="C:nucleus"/>
    <property type="evidence" value="ECO:0000318"/>
    <property type="project" value="GO_Central"/>
</dbReference>
<dbReference type="GO" id="GO:0006355">
    <property type="term" value="P:regulation of DNA-templated transcription"/>
    <property type="evidence" value="ECO:0000318"/>
    <property type="project" value="GO_Central"/>
</dbReference>
<dbReference type="GO" id="GO:0003700">
    <property type="term" value="F:DNA-binding transcription factor activity"/>
    <property type="evidence" value="ECO:0000318"/>
    <property type="project" value="GO_Central"/>
</dbReference>
<keyword evidence="2" id="KW-0805">Transcription regulation</keyword>
<comment type="subcellular location">
    <subcellularLocation>
        <location evidence="1">Nucleus</location>
    </subcellularLocation>
</comment>